<sequence length="60" mass="7227">MKKGIGKEKEQIIRTRENISLSINSDMGNKIYLLETNAKSRKVEKDEKYKEYKFIKLYER</sequence>
<reference evidence="2" key="1">
    <citation type="submission" date="2006-09" db="EMBL/GenBank/DDBJ databases">
        <title>Annotation of Plasmodium falciparum Dd2.</title>
        <authorList>
            <consortium name="The Broad Institute Genome Sequencing Platform"/>
            <person name="Volkman S.K."/>
            <person name="Neafsey D.E."/>
            <person name="Dash A.P."/>
            <person name="Chitnis C.E."/>
            <person name="Hartl D.L."/>
            <person name="Young S.K."/>
            <person name="Zeng Q."/>
            <person name="Koehrsen M."/>
            <person name="Alvarado L."/>
            <person name="Berlin A."/>
            <person name="Borenstein D."/>
            <person name="Chapman S.B."/>
            <person name="Chen Z."/>
            <person name="Engels R."/>
            <person name="Freedman E."/>
            <person name="Gellesch M."/>
            <person name="Goldberg J."/>
            <person name="Griggs A."/>
            <person name="Gujja S."/>
            <person name="Heilman E.R."/>
            <person name="Heiman D.I."/>
            <person name="Howarth C."/>
            <person name="Jen D."/>
            <person name="Larson L."/>
            <person name="Mehta T."/>
            <person name="Neiman D."/>
            <person name="Park D."/>
            <person name="Pearson M."/>
            <person name="Roberts A."/>
            <person name="Saif S."/>
            <person name="Shea T."/>
            <person name="Shenoy N."/>
            <person name="Sisk P."/>
            <person name="Stolte C."/>
            <person name="Sykes S."/>
            <person name="Walk T."/>
            <person name="White J."/>
            <person name="Yandava C."/>
            <person name="Haas B."/>
            <person name="Henn M.R."/>
            <person name="Nusbaum C."/>
            <person name="Birren B."/>
        </authorList>
    </citation>
    <scope>NUCLEOTIDE SEQUENCE [LARGE SCALE GENOMIC DNA]</scope>
</reference>
<reference evidence="2" key="2">
    <citation type="submission" date="2006-09" db="EMBL/GenBank/DDBJ databases">
        <title>The genome sequence of Plasmodium falciparum Dd2.</title>
        <authorList>
            <consortium name="The Broad Institute Genome Sequencing Platform"/>
            <person name="Birren B."/>
            <person name="Lander E."/>
            <person name="Galagan J."/>
            <person name="Nusbaum C."/>
            <person name="Devon K."/>
            <person name="Henn M."/>
            <person name="Jaffe D."/>
            <person name="Butler J."/>
            <person name="Alvarez P."/>
            <person name="Gnerre S."/>
            <person name="Grabherr M."/>
            <person name="Kleber M."/>
            <person name="Mauceli E."/>
            <person name="Brockman W."/>
            <person name="MacCallum I.A."/>
            <person name="Rounsley S."/>
            <person name="Young S."/>
            <person name="LaButti K."/>
            <person name="Pushparaj V."/>
            <person name="DeCaprio D."/>
            <person name="Crawford M."/>
            <person name="Koehrsen M."/>
            <person name="Engels R."/>
            <person name="Montgomery P."/>
            <person name="Pearson M."/>
            <person name="Howarth C."/>
            <person name="Larson L."/>
            <person name="Luoma S."/>
            <person name="White J."/>
            <person name="Kodira C."/>
            <person name="Zeng Q."/>
            <person name="O'Leary S."/>
            <person name="Yandava C."/>
            <person name="Alvarado L."/>
            <person name="Wirth D."/>
            <person name="Volkman S."/>
            <person name="Hartl D."/>
        </authorList>
    </citation>
    <scope>NUCLEOTIDE SEQUENCE [LARGE SCALE GENOMIC DNA]</scope>
</reference>
<dbReference type="AlphaFoldDB" id="A0A0L7MAC4"/>
<proteinExistence type="predicted"/>
<gene>
    <name evidence="1" type="ORF">PFDG_05098</name>
</gene>
<name>A0A0L7MAC4_PLAF4</name>
<evidence type="ECO:0000313" key="2">
    <source>
        <dbReference type="Proteomes" id="UP000054282"/>
    </source>
</evidence>
<evidence type="ECO:0000313" key="1">
    <source>
        <dbReference type="EMBL" id="KOB89550.1"/>
    </source>
</evidence>
<dbReference type="Proteomes" id="UP000054282">
    <property type="component" value="Unassembled WGS sequence"/>
</dbReference>
<dbReference type="KEGG" id="pfd:PFDG_05098"/>
<organism evidence="1 2">
    <name type="scientific">Plasmodium falciparum (isolate Dd2)</name>
    <dbReference type="NCBI Taxonomy" id="57267"/>
    <lineage>
        <taxon>Eukaryota</taxon>
        <taxon>Sar</taxon>
        <taxon>Alveolata</taxon>
        <taxon>Apicomplexa</taxon>
        <taxon>Aconoidasida</taxon>
        <taxon>Haemosporida</taxon>
        <taxon>Plasmodiidae</taxon>
        <taxon>Plasmodium</taxon>
        <taxon>Plasmodium (Laverania)</taxon>
    </lineage>
</organism>
<dbReference type="EMBL" id="GG702648">
    <property type="protein sequence ID" value="KOB89550.1"/>
    <property type="molecule type" value="Genomic_DNA"/>
</dbReference>
<accession>A0A0L7MAC4</accession>
<protein>
    <submittedName>
        <fullName evidence="1">Uncharacterized protein</fullName>
    </submittedName>
</protein>